<dbReference type="Proteomes" id="UP000284706">
    <property type="component" value="Unassembled WGS sequence"/>
</dbReference>
<dbReference type="EMBL" id="NHYE01005477">
    <property type="protein sequence ID" value="PPQ72004.1"/>
    <property type="molecule type" value="Genomic_DNA"/>
</dbReference>
<dbReference type="InterPro" id="IPR029058">
    <property type="entry name" value="AB_hydrolase_fold"/>
</dbReference>
<dbReference type="Pfam" id="PF12697">
    <property type="entry name" value="Abhydrolase_6"/>
    <property type="match status" value="1"/>
</dbReference>
<reference evidence="2 3" key="1">
    <citation type="journal article" date="2018" name="Evol. Lett.">
        <title>Horizontal gene cluster transfer increased hallucinogenic mushroom diversity.</title>
        <authorList>
            <person name="Reynolds H.T."/>
            <person name="Vijayakumar V."/>
            <person name="Gluck-Thaler E."/>
            <person name="Korotkin H.B."/>
            <person name="Matheny P.B."/>
            <person name="Slot J.C."/>
        </authorList>
    </citation>
    <scope>NUCLEOTIDE SEQUENCE [LARGE SCALE GENOMIC DNA]</scope>
    <source>
        <strain evidence="2 3">SRW20</strain>
    </source>
</reference>
<feature type="domain" description="AB hydrolase-1" evidence="1">
    <location>
        <begin position="40"/>
        <end position="327"/>
    </location>
</feature>
<proteinExistence type="predicted"/>
<keyword evidence="3" id="KW-1185">Reference proteome</keyword>
<dbReference type="SUPFAM" id="SSF53474">
    <property type="entry name" value="alpha/beta-Hydrolases"/>
    <property type="match status" value="1"/>
</dbReference>
<dbReference type="STRING" id="231916.A0A409W0G6"/>
<evidence type="ECO:0000259" key="1">
    <source>
        <dbReference type="Pfam" id="PF12697"/>
    </source>
</evidence>
<dbReference type="InterPro" id="IPR000073">
    <property type="entry name" value="AB_hydrolase_1"/>
</dbReference>
<protein>
    <recommendedName>
        <fullName evidence="1">AB hydrolase-1 domain-containing protein</fullName>
    </recommendedName>
</protein>
<sequence>MLIQSFILPPSPEYPLYVTAKRYWLPEFDQNTTNPSAQTLIILHSTSFHKETWEPTLYDFFDLVSTSKTGHGTQIPIQEAWMIDCPNHGESGGLNHQILKEPQFANFSCEKYAQAVHRFLSAGPDQLQGIRVDFRKRNLVGIGHSLGGNAMLMLQDIRPFFKFSTLIIVEPLLSPQGRHHLYELRQLLVERARKRRECWPNRDLVRKVFTDPERRPLAWEDRVLTSFIEHGFYDVPGKNCIALCCSSQQEIAMYMDEDGPTKPVESLNNICLSVPVHLILGARKDFIPAHVHQILVDPSSGRRFASLTIMDGVGHLIPQEQPRRLARLFYDILSSIPLPTSVLKSSRL</sequence>
<dbReference type="AlphaFoldDB" id="A0A409W0G6"/>
<gene>
    <name evidence="2" type="ORF">CVT26_007964</name>
</gene>
<name>A0A409W0G6_9AGAR</name>
<dbReference type="OrthoDB" id="94039at2759"/>
<comment type="caution">
    <text evidence="2">The sequence shown here is derived from an EMBL/GenBank/DDBJ whole genome shotgun (WGS) entry which is preliminary data.</text>
</comment>
<organism evidence="2 3">
    <name type="scientific">Gymnopilus dilepis</name>
    <dbReference type="NCBI Taxonomy" id="231916"/>
    <lineage>
        <taxon>Eukaryota</taxon>
        <taxon>Fungi</taxon>
        <taxon>Dikarya</taxon>
        <taxon>Basidiomycota</taxon>
        <taxon>Agaricomycotina</taxon>
        <taxon>Agaricomycetes</taxon>
        <taxon>Agaricomycetidae</taxon>
        <taxon>Agaricales</taxon>
        <taxon>Agaricineae</taxon>
        <taxon>Hymenogastraceae</taxon>
        <taxon>Gymnopilus</taxon>
    </lineage>
</organism>
<evidence type="ECO:0000313" key="2">
    <source>
        <dbReference type="EMBL" id="PPQ72004.1"/>
    </source>
</evidence>
<dbReference type="Gene3D" id="3.40.50.1820">
    <property type="entry name" value="alpha/beta hydrolase"/>
    <property type="match status" value="1"/>
</dbReference>
<dbReference type="InParanoid" id="A0A409W0G6"/>
<accession>A0A409W0G6</accession>
<evidence type="ECO:0000313" key="3">
    <source>
        <dbReference type="Proteomes" id="UP000284706"/>
    </source>
</evidence>